<proteinExistence type="predicted"/>
<keyword evidence="3" id="KW-1185">Reference proteome</keyword>
<feature type="transmembrane region" description="Helical" evidence="1">
    <location>
        <begin position="31"/>
        <end position="47"/>
    </location>
</feature>
<keyword evidence="1" id="KW-1133">Transmembrane helix</keyword>
<dbReference type="AlphaFoldDB" id="A0A395IA97"/>
<organism evidence="2 3">
    <name type="scientific">Aspergillus homomorphus (strain CBS 101889)</name>
    <dbReference type="NCBI Taxonomy" id="1450537"/>
    <lineage>
        <taxon>Eukaryota</taxon>
        <taxon>Fungi</taxon>
        <taxon>Dikarya</taxon>
        <taxon>Ascomycota</taxon>
        <taxon>Pezizomycotina</taxon>
        <taxon>Eurotiomycetes</taxon>
        <taxon>Eurotiomycetidae</taxon>
        <taxon>Eurotiales</taxon>
        <taxon>Aspergillaceae</taxon>
        <taxon>Aspergillus</taxon>
        <taxon>Aspergillus subgen. Circumdati</taxon>
    </lineage>
</organism>
<protein>
    <submittedName>
        <fullName evidence="2">Uncharacterized protein</fullName>
    </submittedName>
</protein>
<keyword evidence="1" id="KW-0472">Membrane</keyword>
<name>A0A395IA97_ASPHC</name>
<dbReference type="EMBL" id="KZ824270">
    <property type="protein sequence ID" value="RAL15988.1"/>
    <property type="molecule type" value="Genomic_DNA"/>
</dbReference>
<evidence type="ECO:0000313" key="2">
    <source>
        <dbReference type="EMBL" id="RAL15988.1"/>
    </source>
</evidence>
<reference evidence="2 3" key="1">
    <citation type="submission" date="2018-02" db="EMBL/GenBank/DDBJ databases">
        <title>The genomes of Aspergillus section Nigri reveals drivers in fungal speciation.</title>
        <authorList>
            <consortium name="DOE Joint Genome Institute"/>
            <person name="Vesth T.C."/>
            <person name="Nybo J."/>
            <person name="Theobald S."/>
            <person name="Brandl J."/>
            <person name="Frisvad J.C."/>
            <person name="Nielsen K.F."/>
            <person name="Lyhne E.K."/>
            <person name="Kogle M.E."/>
            <person name="Kuo A."/>
            <person name="Riley R."/>
            <person name="Clum A."/>
            <person name="Nolan M."/>
            <person name="Lipzen A."/>
            <person name="Salamov A."/>
            <person name="Henrissat B."/>
            <person name="Wiebenga A."/>
            <person name="De vries R.P."/>
            <person name="Grigoriev I.V."/>
            <person name="Mortensen U.H."/>
            <person name="Andersen M.R."/>
            <person name="Baker S.E."/>
        </authorList>
    </citation>
    <scope>NUCLEOTIDE SEQUENCE [LARGE SCALE GENOMIC DNA]</scope>
    <source>
        <strain evidence="2 3">CBS 101889</strain>
    </source>
</reference>
<sequence length="53" mass="5791">MKTNIMQPNGTTPGKLQSASSRCGAIRYQSIMSYFFITFVSYLPSLFPGPPAS</sequence>
<evidence type="ECO:0000256" key="1">
    <source>
        <dbReference type="SAM" id="Phobius"/>
    </source>
</evidence>
<dbReference type="OrthoDB" id="2996783at2759"/>
<dbReference type="VEuPathDB" id="FungiDB:BO97DRAFT_403173"/>
<accession>A0A395IA97</accession>
<keyword evidence="1" id="KW-0812">Transmembrane</keyword>
<dbReference type="GeneID" id="37198964"/>
<dbReference type="Proteomes" id="UP000248961">
    <property type="component" value="Unassembled WGS sequence"/>
</dbReference>
<gene>
    <name evidence="2" type="ORF">BO97DRAFT_403173</name>
</gene>
<evidence type="ECO:0000313" key="3">
    <source>
        <dbReference type="Proteomes" id="UP000248961"/>
    </source>
</evidence>
<dbReference type="RefSeq" id="XP_025555142.1">
    <property type="nucleotide sequence ID" value="XM_025694675.1"/>
</dbReference>